<evidence type="ECO:0008006" key="4">
    <source>
        <dbReference type="Google" id="ProtNLM"/>
    </source>
</evidence>
<dbReference type="InterPro" id="IPR012675">
    <property type="entry name" value="Beta-grasp_dom_sf"/>
</dbReference>
<dbReference type="SUPFAM" id="SSF54285">
    <property type="entry name" value="MoaD/ThiS"/>
    <property type="match status" value="1"/>
</dbReference>
<dbReference type="Gene3D" id="3.10.20.30">
    <property type="match status" value="1"/>
</dbReference>
<name>A0A2A9NYJ3_9AGAR</name>
<dbReference type="PANTHER" id="PTHR33359">
    <property type="entry name" value="MOLYBDOPTERIN SYNTHASE SULFUR CARRIER SUBUNIT"/>
    <property type="match status" value="1"/>
</dbReference>
<sequence length="90" mass="9578">MITKPPITVLYFANASTVLGITSELVDLPTVPFELSSLRELLVSRHPNTGLDVILESSQWSVDEEMVFGDMAVSLTGGEEVAVICPVSGG</sequence>
<reference evidence="2 3" key="1">
    <citation type="submission" date="2014-02" db="EMBL/GenBank/DDBJ databases">
        <title>Transposable element dynamics among asymbiotic and ectomycorrhizal Amanita fungi.</title>
        <authorList>
            <consortium name="DOE Joint Genome Institute"/>
            <person name="Hess J."/>
            <person name="Skrede I."/>
            <person name="Wolfe B."/>
            <person name="LaButti K."/>
            <person name="Ohm R.A."/>
            <person name="Grigoriev I.V."/>
            <person name="Pringle A."/>
        </authorList>
    </citation>
    <scope>NUCLEOTIDE SEQUENCE [LARGE SCALE GENOMIC DNA]</scope>
    <source>
        <strain evidence="2 3">SKay4041</strain>
    </source>
</reference>
<evidence type="ECO:0000313" key="3">
    <source>
        <dbReference type="Proteomes" id="UP000242287"/>
    </source>
</evidence>
<dbReference type="CDD" id="cd00754">
    <property type="entry name" value="Ubl_MoaD"/>
    <property type="match status" value="1"/>
</dbReference>
<dbReference type="STRING" id="703135.A0A2A9NYJ3"/>
<dbReference type="InterPro" id="IPR044672">
    <property type="entry name" value="MOCS2A"/>
</dbReference>
<dbReference type="Proteomes" id="UP000242287">
    <property type="component" value="Unassembled WGS sequence"/>
</dbReference>
<proteinExistence type="predicted"/>
<keyword evidence="1" id="KW-0547">Nucleotide-binding</keyword>
<dbReference type="InterPro" id="IPR016155">
    <property type="entry name" value="Mopterin_synth/thiamin_S_b"/>
</dbReference>
<dbReference type="GO" id="GO:1990133">
    <property type="term" value="C:molybdopterin adenylyltransferase complex"/>
    <property type="evidence" value="ECO:0007669"/>
    <property type="project" value="TreeGrafter"/>
</dbReference>
<gene>
    <name evidence="2" type="ORF">AMATHDRAFT_138281</name>
</gene>
<dbReference type="EMBL" id="KZ301975">
    <property type="protein sequence ID" value="PFH53056.1"/>
    <property type="molecule type" value="Genomic_DNA"/>
</dbReference>
<keyword evidence="3" id="KW-1185">Reference proteome</keyword>
<organism evidence="2 3">
    <name type="scientific">Amanita thiersii Skay4041</name>
    <dbReference type="NCBI Taxonomy" id="703135"/>
    <lineage>
        <taxon>Eukaryota</taxon>
        <taxon>Fungi</taxon>
        <taxon>Dikarya</taxon>
        <taxon>Basidiomycota</taxon>
        <taxon>Agaricomycotina</taxon>
        <taxon>Agaricomycetes</taxon>
        <taxon>Agaricomycetidae</taxon>
        <taxon>Agaricales</taxon>
        <taxon>Pluteineae</taxon>
        <taxon>Amanitaceae</taxon>
        <taxon>Amanita</taxon>
    </lineage>
</organism>
<evidence type="ECO:0000256" key="1">
    <source>
        <dbReference type="ARBA" id="ARBA00022741"/>
    </source>
</evidence>
<evidence type="ECO:0000313" key="2">
    <source>
        <dbReference type="EMBL" id="PFH53056.1"/>
    </source>
</evidence>
<dbReference type="GO" id="GO:0000166">
    <property type="term" value="F:nucleotide binding"/>
    <property type="evidence" value="ECO:0007669"/>
    <property type="project" value="UniProtKB-KW"/>
</dbReference>
<dbReference type="AlphaFoldDB" id="A0A2A9NYJ3"/>
<dbReference type="OrthoDB" id="5595860at2759"/>
<accession>A0A2A9NYJ3</accession>
<protein>
    <recommendedName>
        <fullName evidence="4">Molybdopterin synthase sulfur carrier subunit</fullName>
    </recommendedName>
</protein>
<dbReference type="GO" id="GO:0006777">
    <property type="term" value="P:Mo-molybdopterin cofactor biosynthetic process"/>
    <property type="evidence" value="ECO:0007669"/>
    <property type="project" value="InterPro"/>
</dbReference>
<dbReference type="PANTHER" id="PTHR33359:SF1">
    <property type="entry name" value="MOLYBDOPTERIN SYNTHASE SULFUR CARRIER SUBUNIT"/>
    <property type="match status" value="1"/>
</dbReference>